<evidence type="ECO:0000256" key="4">
    <source>
        <dbReference type="ARBA" id="ARBA00022519"/>
    </source>
</evidence>
<evidence type="ECO:0000256" key="10">
    <source>
        <dbReference type="HAMAP-Rule" id="MF_02203"/>
    </source>
</evidence>
<evidence type="ECO:0000313" key="12">
    <source>
        <dbReference type="EMBL" id="VFK39784.1"/>
    </source>
</evidence>
<keyword evidence="8 10" id="KW-0472">Membrane</keyword>
<dbReference type="EMBL" id="CAADFR010000034">
    <property type="protein sequence ID" value="VFK39189.1"/>
    <property type="molecule type" value="Genomic_DNA"/>
</dbReference>
<dbReference type="PANTHER" id="PTHR30558:SF7">
    <property type="entry name" value="TOL-PAL SYSTEM PROTEIN TOLR"/>
    <property type="match status" value="1"/>
</dbReference>
<feature type="transmembrane region" description="Helical" evidence="10">
    <location>
        <begin position="21"/>
        <end position="39"/>
    </location>
</feature>
<proteinExistence type="inferred from homology"/>
<keyword evidence="5 10" id="KW-0132">Cell division</keyword>
<dbReference type="Gene3D" id="3.30.420.270">
    <property type="match status" value="1"/>
</dbReference>
<comment type="subunit">
    <text evidence="10">The Tol-Pal system is composed of five core proteins: the inner membrane proteins TolA, TolQ and TolR, the periplasmic protein TolB and the outer membrane protein Pal. They form a network linking the inner and outer membranes and the peptidoglycan layer.</text>
</comment>
<dbReference type="NCBIfam" id="TIGR02801">
    <property type="entry name" value="tolR"/>
    <property type="match status" value="1"/>
</dbReference>
<comment type="subcellular location">
    <subcellularLocation>
        <location evidence="10">Cell inner membrane</location>
        <topology evidence="10">Single-pass membrane protein</topology>
    </subcellularLocation>
    <subcellularLocation>
        <location evidence="1">Cell membrane</location>
        <topology evidence="1">Single-pass membrane protein</topology>
    </subcellularLocation>
</comment>
<dbReference type="GO" id="GO:0015031">
    <property type="term" value="P:protein transport"/>
    <property type="evidence" value="ECO:0007669"/>
    <property type="project" value="InterPro"/>
</dbReference>
<keyword evidence="9 10" id="KW-0131">Cell cycle</keyword>
<evidence type="ECO:0000256" key="6">
    <source>
        <dbReference type="ARBA" id="ARBA00022692"/>
    </source>
</evidence>
<dbReference type="AlphaFoldDB" id="A0A450YCC8"/>
<keyword evidence="3 10" id="KW-1003">Cell membrane</keyword>
<dbReference type="InterPro" id="IPR014168">
    <property type="entry name" value="Tol-Pal_TolR"/>
</dbReference>
<dbReference type="EMBL" id="CAADFU010000004">
    <property type="protein sequence ID" value="VFK39784.1"/>
    <property type="molecule type" value="Genomic_DNA"/>
</dbReference>
<name>A0A450YCC8_9GAMM</name>
<keyword evidence="7 10" id="KW-1133">Transmembrane helix</keyword>
<accession>A0A450YCC8</accession>
<dbReference type="GO" id="GO:0005886">
    <property type="term" value="C:plasma membrane"/>
    <property type="evidence" value="ECO:0007669"/>
    <property type="project" value="UniProtKB-SubCell"/>
</dbReference>
<reference evidence="11" key="1">
    <citation type="submission" date="2019-02" db="EMBL/GenBank/DDBJ databases">
        <authorList>
            <person name="Gruber-Vodicka R. H."/>
            <person name="Seah K. B. B."/>
        </authorList>
    </citation>
    <scope>NUCLEOTIDE SEQUENCE</scope>
    <source>
        <strain evidence="12">BECK_S1320</strain>
        <strain evidence="11">BECK_S1321</strain>
    </source>
</reference>
<dbReference type="PANTHER" id="PTHR30558">
    <property type="entry name" value="EXBD MEMBRANE COMPONENT OF PMF-DRIVEN MACROMOLECULE IMPORT SYSTEM"/>
    <property type="match status" value="1"/>
</dbReference>
<protein>
    <recommendedName>
        <fullName evidence="10">Tol-Pal system protein TolR</fullName>
    </recommendedName>
</protein>
<keyword evidence="6 10" id="KW-0812">Transmembrane</keyword>
<evidence type="ECO:0000256" key="1">
    <source>
        <dbReference type="ARBA" id="ARBA00004162"/>
    </source>
</evidence>
<dbReference type="GO" id="GO:0051301">
    <property type="term" value="P:cell division"/>
    <property type="evidence" value="ECO:0007669"/>
    <property type="project" value="UniProtKB-UniRule"/>
</dbReference>
<dbReference type="Pfam" id="PF02472">
    <property type="entry name" value="ExbD"/>
    <property type="match status" value="1"/>
</dbReference>
<comment type="similarity">
    <text evidence="2 10">Belongs to the ExbD/TolR family.</text>
</comment>
<evidence type="ECO:0000313" key="11">
    <source>
        <dbReference type="EMBL" id="VFK39189.1"/>
    </source>
</evidence>
<evidence type="ECO:0000256" key="2">
    <source>
        <dbReference type="ARBA" id="ARBA00005811"/>
    </source>
</evidence>
<gene>
    <name evidence="10" type="primary">tolR</name>
    <name evidence="12" type="ORF">BECKSD772E_GA0070983_100443</name>
    <name evidence="11" type="ORF">BECKSD772F_GA0070984_103424</name>
</gene>
<evidence type="ECO:0000256" key="3">
    <source>
        <dbReference type="ARBA" id="ARBA00022475"/>
    </source>
</evidence>
<comment type="function">
    <text evidence="10">Part of the Tol-Pal system, which plays a role in outer membrane invagination during cell division and is important for maintaining outer membrane integrity.</text>
</comment>
<dbReference type="HAMAP" id="MF_02203">
    <property type="entry name" value="TolR"/>
    <property type="match status" value="1"/>
</dbReference>
<keyword evidence="4 10" id="KW-0997">Cell inner membrane</keyword>
<sequence length="143" mass="15712">MTVLGHRFRKRPISDINVVPYIDVMLVLLVIFMITAPLLTQGVKVDLPQAASEPLEQQQEPLVVTVDASANLYLNYGNDQETPIAPNILLHRVRALLLRRPDIPVLVRADRATSYGDVVVAMTVLQQAGASSVGLMTEMPSIQ</sequence>
<dbReference type="InterPro" id="IPR003400">
    <property type="entry name" value="ExbD"/>
</dbReference>
<evidence type="ECO:0000256" key="9">
    <source>
        <dbReference type="ARBA" id="ARBA00023306"/>
    </source>
</evidence>
<evidence type="ECO:0000256" key="5">
    <source>
        <dbReference type="ARBA" id="ARBA00022618"/>
    </source>
</evidence>
<evidence type="ECO:0000256" key="7">
    <source>
        <dbReference type="ARBA" id="ARBA00022989"/>
    </source>
</evidence>
<evidence type="ECO:0000256" key="8">
    <source>
        <dbReference type="ARBA" id="ARBA00023136"/>
    </source>
</evidence>
<dbReference type="GO" id="GO:0022857">
    <property type="term" value="F:transmembrane transporter activity"/>
    <property type="evidence" value="ECO:0007669"/>
    <property type="project" value="InterPro"/>
</dbReference>
<organism evidence="11">
    <name type="scientific">Candidatus Kentrum sp. SD</name>
    <dbReference type="NCBI Taxonomy" id="2126332"/>
    <lineage>
        <taxon>Bacteria</taxon>
        <taxon>Pseudomonadati</taxon>
        <taxon>Pseudomonadota</taxon>
        <taxon>Gammaproteobacteria</taxon>
        <taxon>Candidatus Kentrum</taxon>
    </lineage>
</organism>